<evidence type="ECO:0000259" key="2">
    <source>
        <dbReference type="Pfam" id="PF03572"/>
    </source>
</evidence>
<dbReference type="Proteomes" id="UP000823860">
    <property type="component" value="Unassembled WGS sequence"/>
</dbReference>
<comment type="caution">
    <text evidence="3">The sequence shown here is derived from an EMBL/GenBank/DDBJ whole genome shotgun (WGS) entry which is preliminary data.</text>
</comment>
<dbReference type="InterPro" id="IPR029045">
    <property type="entry name" value="ClpP/crotonase-like_dom_sf"/>
</dbReference>
<dbReference type="Gene3D" id="3.90.226.10">
    <property type="entry name" value="2-enoyl-CoA Hydratase, Chain A, domain 1"/>
    <property type="match status" value="1"/>
</dbReference>
<dbReference type="SUPFAM" id="SSF52096">
    <property type="entry name" value="ClpP/crotonase"/>
    <property type="match status" value="1"/>
</dbReference>
<evidence type="ECO:0000256" key="1">
    <source>
        <dbReference type="SAM" id="SignalP"/>
    </source>
</evidence>
<feature type="chain" id="PRO_5038536112" evidence="1">
    <location>
        <begin position="24"/>
        <end position="369"/>
    </location>
</feature>
<reference evidence="3" key="1">
    <citation type="journal article" date="2021" name="PeerJ">
        <title>Extensive microbial diversity within the chicken gut microbiome revealed by metagenomics and culture.</title>
        <authorList>
            <person name="Gilroy R."/>
            <person name="Ravi A."/>
            <person name="Getino M."/>
            <person name="Pursley I."/>
            <person name="Horton D.L."/>
            <person name="Alikhan N.F."/>
            <person name="Baker D."/>
            <person name="Gharbi K."/>
            <person name="Hall N."/>
            <person name="Watson M."/>
            <person name="Adriaenssens E.M."/>
            <person name="Foster-Nyarko E."/>
            <person name="Jarju S."/>
            <person name="Secka A."/>
            <person name="Antonio M."/>
            <person name="Oren A."/>
            <person name="Chaudhuri R.R."/>
            <person name="La Ragione R."/>
            <person name="Hildebrand F."/>
            <person name="Pallen M.J."/>
        </authorList>
    </citation>
    <scope>NUCLEOTIDE SEQUENCE</scope>
    <source>
        <strain evidence="3">ChiHecec1B25-7008</strain>
    </source>
</reference>
<feature type="signal peptide" evidence="1">
    <location>
        <begin position="1"/>
        <end position="23"/>
    </location>
</feature>
<organism evidence="3 4">
    <name type="scientific">Candidatus Bacteroides intestinavium</name>
    <dbReference type="NCBI Taxonomy" id="2838469"/>
    <lineage>
        <taxon>Bacteria</taxon>
        <taxon>Pseudomonadati</taxon>
        <taxon>Bacteroidota</taxon>
        <taxon>Bacteroidia</taxon>
        <taxon>Bacteroidales</taxon>
        <taxon>Bacteroidaceae</taxon>
        <taxon>Bacteroides</taxon>
    </lineage>
</organism>
<proteinExistence type="predicted"/>
<gene>
    <name evidence="3" type="ORF">H9785_09505</name>
</gene>
<evidence type="ECO:0000313" key="3">
    <source>
        <dbReference type="EMBL" id="HJA84191.1"/>
    </source>
</evidence>
<feature type="domain" description="Tail specific protease" evidence="2">
    <location>
        <begin position="136"/>
        <end position="334"/>
    </location>
</feature>
<dbReference type="InterPro" id="IPR005151">
    <property type="entry name" value="Tail-specific_protease"/>
</dbReference>
<dbReference type="GO" id="GO:0006508">
    <property type="term" value="P:proteolysis"/>
    <property type="evidence" value="ECO:0007669"/>
    <property type="project" value="InterPro"/>
</dbReference>
<protein>
    <submittedName>
        <fullName evidence="3">Peptidase S41</fullName>
    </submittedName>
</protein>
<name>A0A9D2HTR0_9BACE</name>
<keyword evidence="1" id="KW-0732">Signal</keyword>
<dbReference type="EMBL" id="DWZE01000118">
    <property type="protein sequence ID" value="HJA84191.1"/>
    <property type="molecule type" value="Genomic_DNA"/>
</dbReference>
<evidence type="ECO:0000313" key="4">
    <source>
        <dbReference type="Proteomes" id="UP000823860"/>
    </source>
</evidence>
<dbReference type="Pfam" id="PF03572">
    <property type="entry name" value="Peptidase_S41"/>
    <property type="match status" value="1"/>
</dbReference>
<dbReference type="PROSITE" id="PS51257">
    <property type="entry name" value="PROKAR_LIPOPROTEIN"/>
    <property type="match status" value="1"/>
</dbReference>
<sequence length="369" mass="41531">MKNNLINLLFCGLSLLACTSLWGQENDALHKDSTDFEFGVAELETNYAGFPDKMTTEANRKAYEALKARCRKEVDEEGRKPWEALGELYAWFGDFHLRVGNYSAPYMQREVPSYASMEDYDPLPTCRKVTDRTFLIRFPSCAGDDPTPEWVEESIAAYRASGCENLIIDIRGNGGGRDGIFRPYTKLLYDREAKVDGVEIRNTPAHIAWIEDIESDWVQQLEEHMRKSEDEFVPMTPRWLEISYDSISPLPRRAALIIDGSVASSGEQMVLTLRACSSRTTVYGRDHTMGCLDYSNCRTVNLPQSCITLSVPMTRSYRLPDRGIDPTGIAPDVRIPLPLPDVLTDNVDEWTKWVAADLEKGGGGSDTTN</sequence>
<dbReference type="GO" id="GO:0008236">
    <property type="term" value="F:serine-type peptidase activity"/>
    <property type="evidence" value="ECO:0007669"/>
    <property type="project" value="InterPro"/>
</dbReference>
<accession>A0A9D2HTR0</accession>
<dbReference type="AlphaFoldDB" id="A0A9D2HTR0"/>
<reference evidence="3" key="2">
    <citation type="submission" date="2021-04" db="EMBL/GenBank/DDBJ databases">
        <authorList>
            <person name="Gilroy R."/>
        </authorList>
    </citation>
    <scope>NUCLEOTIDE SEQUENCE</scope>
    <source>
        <strain evidence="3">ChiHecec1B25-7008</strain>
    </source>
</reference>